<comment type="subcellular location">
    <subcellularLocation>
        <location evidence="1">Nucleus</location>
        <location evidence="1">Nucleolus</location>
    </subcellularLocation>
</comment>
<evidence type="ECO:0000256" key="5">
    <source>
        <dbReference type="ARBA" id="ARBA00038229"/>
    </source>
</evidence>
<name>A0A6A6GSA4_VIRVR</name>
<evidence type="ECO:0000256" key="4">
    <source>
        <dbReference type="ARBA" id="ARBA00023242"/>
    </source>
</evidence>
<keyword evidence="3" id="KW-0677">Repeat</keyword>
<dbReference type="GO" id="GO:0034388">
    <property type="term" value="C:Pwp2p-containing subcomplex of 90S preribosome"/>
    <property type="evidence" value="ECO:0007669"/>
    <property type="project" value="TreeGrafter"/>
</dbReference>
<evidence type="ECO:0000256" key="3">
    <source>
        <dbReference type="ARBA" id="ARBA00022737"/>
    </source>
</evidence>
<dbReference type="GO" id="GO:0032040">
    <property type="term" value="C:small-subunit processome"/>
    <property type="evidence" value="ECO:0007669"/>
    <property type="project" value="TreeGrafter"/>
</dbReference>
<dbReference type="PANTHER" id="PTHR19853:SF0">
    <property type="entry name" value="WD REPEAT-CONTAINING PROTEIN 3"/>
    <property type="match status" value="1"/>
</dbReference>
<dbReference type="InterPro" id="IPR036322">
    <property type="entry name" value="WD40_repeat_dom_sf"/>
</dbReference>
<evidence type="ECO:0000256" key="1">
    <source>
        <dbReference type="ARBA" id="ARBA00004604"/>
    </source>
</evidence>
<evidence type="ECO:0000256" key="7">
    <source>
        <dbReference type="SAM" id="MobiDB-lite"/>
    </source>
</evidence>
<dbReference type="PRINTS" id="PR00320">
    <property type="entry name" value="GPROTEINBRPT"/>
</dbReference>
<accession>A0A6A6GSA4</accession>
<dbReference type="InterPro" id="IPR020472">
    <property type="entry name" value="WD40_PAC1"/>
</dbReference>
<dbReference type="OrthoDB" id="407922at2759"/>
<dbReference type="FunFam" id="2.130.10.10:FF:000157">
    <property type="entry name" value="WD repeat domain 3"/>
    <property type="match status" value="1"/>
</dbReference>
<dbReference type="PROSITE" id="PS50294">
    <property type="entry name" value="WD_REPEATS_REGION"/>
    <property type="match status" value="4"/>
</dbReference>
<dbReference type="PROSITE" id="PS50082">
    <property type="entry name" value="WD_REPEATS_2"/>
    <property type="match status" value="7"/>
</dbReference>
<feature type="repeat" description="WD" evidence="6">
    <location>
        <begin position="654"/>
        <end position="701"/>
    </location>
</feature>
<dbReference type="Pfam" id="PF25172">
    <property type="entry name" value="Beta-prop_WDR3_2nd"/>
    <property type="match status" value="1"/>
</dbReference>
<feature type="repeat" description="WD" evidence="6">
    <location>
        <begin position="193"/>
        <end position="219"/>
    </location>
</feature>
<comment type="similarity">
    <text evidence="5">Belongs to the WD repeat WDR3/UTP12 family.</text>
</comment>
<keyword evidence="2 6" id="KW-0853">WD repeat</keyword>
<reference evidence="9" key="1">
    <citation type="journal article" date="2020" name="Stud. Mycol.">
        <title>101 Dothideomycetes genomes: a test case for predicting lifestyles and emergence of pathogens.</title>
        <authorList>
            <person name="Haridas S."/>
            <person name="Albert R."/>
            <person name="Binder M."/>
            <person name="Bloem J."/>
            <person name="Labutti K."/>
            <person name="Salamov A."/>
            <person name="Andreopoulos B."/>
            <person name="Baker S."/>
            <person name="Barry K."/>
            <person name="Bills G."/>
            <person name="Bluhm B."/>
            <person name="Cannon C."/>
            <person name="Castanera R."/>
            <person name="Culley D."/>
            <person name="Daum C."/>
            <person name="Ezra D."/>
            <person name="Gonzalez J."/>
            <person name="Henrissat B."/>
            <person name="Kuo A."/>
            <person name="Liang C."/>
            <person name="Lipzen A."/>
            <person name="Lutzoni F."/>
            <person name="Magnuson J."/>
            <person name="Mondo S."/>
            <person name="Nolan M."/>
            <person name="Ohm R."/>
            <person name="Pangilinan J."/>
            <person name="Park H.-J."/>
            <person name="Ramirez L."/>
            <person name="Alfaro M."/>
            <person name="Sun H."/>
            <person name="Tritt A."/>
            <person name="Yoshinaga Y."/>
            <person name="Zwiers L.-H."/>
            <person name="Turgeon B."/>
            <person name="Goodwin S."/>
            <person name="Spatafora J."/>
            <person name="Crous P."/>
            <person name="Grigoriev I."/>
        </authorList>
    </citation>
    <scope>NUCLEOTIDE SEQUENCE</scope>
    <source>
        <strain evidence="9">Tuck. ex Michener</strain>
    </source>
</reference>
<dbReference type="SUPFAM" id="SSF50978">
    <property type="entry name" value="WD40 repeat-like"/>
    <property type="match status" value="2"/>
</dbReference>
<evidence type="ECO:0000259" key="8">
    <source>
        <dbReference type="Pfam" id="PF04003"/>
    </source>
</evidence>
<dbReference type="CDD" id="cd00200">
    <property type="entry name" value="WD40"/>
    <property type="match status" value="1"/>
</dbReference>
<dbReference type="InterPro" id="IPR007148">
    <property type="entry name" value="SSU_processome_Utp12"/>
</dbReference>
<dbReference type="AlphaFoldDB" id="A0A6A6GSA4"/>
<feature type="repeat" description="WD" evidence="6">
    <location>
        <begin position="513"/>
        <end position="547"/>
    </location>
</feature>
<evidence type="ECO:0000256" key="6">
    <source>
        <dbReference type="PROSITE-ProRule" id="PRU00221"/>
    </source>
</evidence>
<feature type="repeat" description="WD" evidence="6">
    <location>
        <begin position="612"/>
        <end position="653"/>
    </location>
</feature>
<feature type="domain" description="Small-subunit processome Utp12" evidence="8">
    <location>
        <begin position="842"/>
        <end position="943"/>
    </location>
</feature>
<feature type="repeat" description="WD" evidence="6">
    <location>
        <begin position="432"/>
        <end position="472"/>
    </location>
</feature>
<dbReference type="Gene3D" id="2.130.10.10">
    <property type="entry name" value="YVTN repeat-like/Quinoprotein amine dehydrogenase"/>
    <property type="match status" value="5"/>
</dbReference>
<feature type="repeat" description="WD" evidence="6">
    <location>
        <begin position="110"/>
        <end position="143"/>
    </location>
</feature>
<dbReference type="PROSITE" id="PS00678">
    <property type="entry name" value="WD_REPEATS_1"/>
    <property type="match status" value="3"/>
</dbReference>
<dbReference type="FunFam" id="2.130.10.10:FF:000178">
    <property type="entry name" value="WD repeat domain 3"/>
    <property type="match status" value="1"/>
</dbReference>
<protein>
    <submittedName>
        <fullName evidence="9">WD40 repeat-like protein</fullName>
    </submittedName>
</protein>
<keyword evidence="10" id="KW-1185">Reference proteome</keyword>
<keyword evidence="4" id="KW-0539">Nucleus</keyword>
<dbReference type="InterPro" id="IPR019775">
    <property type="entry name" value="WD40_repeat_CS"/>
</dbReference>
<dbReference type="Pfam" id="PF25173">
    <property type="entry name" value="Beta-prop_WDR3_1st"/>
    <property type="match status" value="1"/>
</dbReference>
<evidence type="ECO:0000313" key="9">
    <source>
        <dbReference type="EMBL" id="KAF2228642.1"/>
    </source>
</evidence>
<dbReference type="InterPro" id="IPR051570">
    <property type="entry name" value="TBC1_cilium_biogenesis"/>
</dbReference>
<dbReference type="SMART" id="SM00320">
    <property type="entry name" value="WD40"/>
    <property type="match status" value="11"/>
</dbReference>
<gene>
    <name evidence="9" type="ORF">EV356DRAFT_497879</name>
</gene>
<dbReference type="GO" id="GO:0030490">
    <property type="term" value="P:maturation of SSU-rRNA"/>
    <property type="evidence" value="ECO:0007669"/>
    <property type="project" value="TreeGrafter"/>
</dbReference>
<dbReference type="PANTHER" id="PTHR19853">
    <property type="entry name" value="WD REPEAT CONTAINING PROTEIN 3 WDR3"/>
    <property type="match status" value="1"/>
</dbReference>
<dbReference type="InterPro" id="IPR001680">
    <property type="entry name" value="WD40_rpt"/>
</dbReference>
<dbReference type="EMBL" id="ML991903">
    <property type="protein sequence ID" value="KAF2228642.1"/>
    <property type="molecule type" value="Genomic_DNA"/>
</dbReference>
<dbReference type="InterPro" id="IPR015943">
    <property type="entry name" value="WD40/YVTN_repeat-like_dom_sf"/>
</dbReference>
<feature type="region of interest" description="Disordered" evidence="7">
    <location>
        <begin position="327"/>
        <end position="355"/>
    </location>
</feature>
<dbReference type="GO" id="GO:0030515">
    <property type="term" value="F:snoRNA binding"/>
    <property type="evidence" value="ECO:0007669"/>
    <property type="project" value="TreeGrafter"/>
</dbReference>
<proteinExistence type="inferred from homology"/>
<dbReference type="Proteomes" id="UP000800092">
    <property type="component" value="Unassembled WGS sequence"/>
</dbReference>
<evidence type="ECO:0000256" key="2">
    <source>
        <dbReference type="ARBA" id="ARBA00022574"/>
    </source>
</evidence>
<dbReference type="Pfam" id="PF04003">
    <property type="entry name" value="Utp12"/>
    <property type="match status" value="1"/>
</dbReference>
<sequence length="977" mass="109187">MVKSYRKYEHAETFGTVTSGLSNVVWSTSESVTGIRDAGAGQAYVGANEEVLCWDVKTGGLLNRWRDSECGAEVTSISRSRAEEDIFAVGYSDGSIRIWDSRTINVLLSFNGHRSAITHLVFDQTGSRLASGSRDTDIIIWNLVSELAEFKLRGHKDQITGIQFIQTRRKFSEEPHSDEGVELASSDEDESFEESFLLSTSKDALIKIWDISTPHCIETHVAQTSGECWALGVSSDGRGCITAGNDGELKVWSLDLDGLAEAALRTTEKKGQQYLHEQGNLHRQGKDRTVGITFHPRLDYFAVHGSEKAVEVWRIRGEDEIKRHLARKRRRRREKAAASGEIPPGEDGVDPKNTDISSADVTEVFVPDVIVRTSGKVRSLNWIAGKGRKSLHMVIATTNNQMEVYQVTTKEGNKKAASAEPSEYQRTYSVEIPGHRTDIRAIALSSDDRMLVTASTGSLKLWNVLTQSCLRTLDCGQALCCSFLPGDKIVLIGTKTGELELFDIATSTLLDSFQAHDGAIWTLQVHPDGRSVVTGSADKCAKFWNFKIVQEEIPGTTRTTPRLKLVHNRTLKVTDDILSICFSPDSRLLAVSTLDNTVKVFFADSLKLFLNLYGHKLPVLDISISSDSKLIATCSADKNVRLWGLDFGDCHKAFFAHQDSILHVDFIPHPVERDETHLFFSASKDATLKTWDGDKFEQVQKLTGHHGEIWAMAVSRTGEKVITASHDKSIRVWNVTDDFIFLEEERERELEEMYESTLMTSLDRDARANEVDGDPENGTDVAAATQQTMSTLTHGERLLEALEMAHEDLKIMREYDSQKAVNPSTAPPQRNATLMALNVSAEEHILKTISRIPTPALHDALLVLPFSAVPPLFTFIAIFLERRVEPEMVWGVCHFVLKTHHEQIVATKALKMDLMKIQKEFFEWVEEEEARVGFNVAALKWIEKELESKQIGGVEDDDEVEDLPDKGRRKRAFASIV</sequence>
<evidence type="ECO:0000313" key="10">
    <source>
        <dbReference type="Proteomes" id="UP000800092"/>
    </source>
</evidence>
<feature type="repeat" description="WD" evidence="6">
    <location>
        <begin position="702"/>
        <end position="735"/>
    </location>
</feature>
<organism evidence="9 10">
    <name type="scientific">Viridothelium virens</name>
    <name type="common">Speckled blister lichen</name>
    <name type="synonym">Trypethelium virens</name>
    <dbReference type="NCBI Taxonomy" id="1048519"/>
    <lineage>
        <taxon>Eukaryota</taxon>
        <taxon>Fungi</taxon>
        <taxon>Dikarya</taxon>
        <taxon>Ascomycota</taxon>
        <taxon>Pezizomycotina</taxon>
        <taxon>Dothideomycetes</taxon>
        <taxon>Dothideomycetes incertae sedis</taxon>
        <taxon>Trypetheliales</taxon>
        <taxon>Trypetheliaceae</taxon>
        <taxon>Viridothelium</taxon>
    </lineage>
</organism>